<dbReference type="Proteomes" id="UP000030675">
    <property type="component" value="Unassembled WGS sequence"/>
</dbReference>
<evidence type="ECO:0000313" key="1">
    <source>
        <dbReference type="EMBL" id="GAD31393.1"/>
    </source>
</evidence>
<evidence type="ECO:0000313" key="2">
    <source>
        <dbReference type="Proteomes" id="UP000030675"/>
    </source>
</evidence>
<organism evidence="1 2">
    <name type="scientific">Photobacterium leiognathi lrivu.4.1</name>
    <dbReference type="NCBI Taxonomy" id="1248232"/>
    <lineage>
        <taxon>Bacteria</taxon>
        <taxon>Pseudomonadati</taxon>
        <taxon>Pseudomonadota</taxon>
        <taxon>Gammaproteobacteria</taxon>
        <taxon>Vibrionales</taxon>
        <taxon>Vibrionaceae</taxon>
        <taxon>Photobacterium</taxon>
    </lineage>
</organism>
<dbReference type="EMBL" id="DF196820">
    <property type="protein sequence ID" value="GAD31393.1"/>
    <property type="molecule type" value="Genomic_DNA"/>
</dbReference>
<protein>
    <submittedName>
        <fullName evidence="1">Uncharacterized protein</fullName>
    </submittedName>
</protein>
<dbReference type="RefSeq" id="WP_023934233.1">
    <property type="nucleotide sequence ID" value="NZ_DF196820.1"/>
</dbReference>
<gene>
    <name evidence="1" type="ORF">PLEI_3053</name>
</gene>
<dbReference type="AlphaFoldDB" id="V5F618"/>
<reference evidence="2" key="1">
    <citation type="submission" date="2012-12" db="EMBL/GenBank/DDBJ databases">
        <title>Genome Sequence of Photobacterium leiognathi lrivu.4.1.</title>
        <authorList>
            <person name="Urbanczyk H."/>
            <person name="Ogura Y."/>
            <person name="Hayashi T."/>
            <person name="Dunlap P.V."/>
        </authorList>
    </citation>
    <scope>NUCLEOTIDE SEQUENCE [LARGE SCALE GENOMIC DNA]</scope>
    <source>
        <strain evidence="2">lrivu.4.1</strain>
    </source>
</reference>
<proteinExistence type="predicted"/>
<name>V5F618_PHOLE</name>
<accession>V5F618</accession>
<dbReference type="HOGENOM" id="CLU_2827415_0_0_6"/>
<sequence>MRKNLALLLDYEIQLKRYDDSEKLALSDLRKIAEYASICDSFTENRVKKEIKLREIKGIKFPITSL</sequence>